<evidence type="ECO:0000313" key="1">
    <source>
        <dbReference type="EMBL" id="EHL08954.1"/>
    </source>
</evidence>
<proteinExistence type="predicted"/>
<sequence>MEADTMDTQQQAMAKQASVIELKPNTISLSPEKDIGLEKGINPGKETTRNKKMTLLIFSGEYDKALAGLILANSGREMGMDVTMFFAFWGLCLVRDPEKMTLEDKSLYEQMFGMITPKGIEDLPLSRMNMAGLGKAMLKEMMEDDDTPPLTAFLNGARKKGVKFYGCKLSVDVMGFKKEELLPEVQIMTAADFLQEAMESQIQLFI</sequence>
<dbReference type="InterPro" id="IPR032836">
    <property type="entry name" value="DsrE2-like"/>
</dbReference>
<dbReference type="HOGENOM" id="CLU_094970_1_1_9"/>
<dbReference type="Proteomes" id="UP000004416">
    <property type="component" value="Unassembled WGS sequence"/>
</dbReference>
<reference evidence="1 2" key="1">
    <citation type="submission" date="2011-08" db="EMBL/GenBank/DDBJ databases">
        <authorList>
            <person name="Weinstock G."/>
            <person name="Sodergren E."/>
            <person name="Clifton S."/>
            <person name="Fulton L."/>
            <person name="Fulton B."/>
            <person name="Courtney L."/>
            <person name="Fronick C."/>
            <person name="Harrison M."/>
            <person name="Strong C."/>
            <person name="Farmer C."/>
            <person name="Delahaunty K."/>
            <person name="Markovic C."/>
            <person name="Hall O."/>
            <person name="Minx P."/>
            <person name="Tomlinson C."/>
            <person name="Mitreva M."/>
            <person name="Hou S."/>
            <person name="Chen J."/>
            <person name="Wollam A."/>
            <person name="Pepin K.H."/>
            <person name="Johnson M."/>
            <person name="Bhonagiri V."/>
            <person name="Zhang X."/>
            <person name="Suruliraj S."/>
            <person name="Warren W."/>
            <person name="Chinwalla A."/>
            <person name="Mardis E.R."/>
            <person name="Wilson R.K."/>
        </authorList>
    </citation>
    <scope>NUCLEOTIDE SEQUENCE [LARGE SCALE GENOMIC DNA]</scope>
    <source>
        <strain evidence="1 2">DP7</strain>
    </source>
</reference>
<dbReference type="PANTHER" id="PTHR34655">
    <property type="entry name" value="CONSERVED WITHIN P. AEROPHILUM"/>
    <property type="match status" value="1"/>
</dbReference>
<evidence type="ECO:0000313" key="2">
    <source>
        <dbReference type="Proteomes" id="UP000004416"/>
    </source>
</evidence>
<organism evidence="1 2">
    <name type="scientific">Desulfitobacterium hafniense DP7</name>
    <dbReference type="NCBI Taxonomy" id="537010"/>
    <lineage>
        <taxon>Bacteria</taxon>
        <taxon>Bacillati</taxon>
        <taxon>Bacillota</taxon>
        <taxon>Clostridia</taxon>
        <taxon>Eubacteriales</taxon>
        <taxon>Desulfitobacteriaceae</taxon>
        <taxon>Desulfitobacterium</taxon>
    </lineage>
</organism>
<dbReference type="PANTHER" id="PTHR34655:SF2">
    <property type="entry name" value="PEROXIREDOXIN FAMILY PROTEIN"/>
    <property type="match status" value="1"/>
</dbReference>
<comment type="caution">
    <text evidence="1">The sequence shown here is derived from an EMBL/GenBank/DDBJ whole genome shotgun (WGS) entry which is preliminary data.</text>
</comment>
<accession>G9XHF2</accession>
<dbReference type="AlphaFoldDB" id="G9XHF2"/>
<dbReference type="EMBL" id="AFZX01000010">
    <property type="protein sequence ID" value="EHL08954.1"/>
    <property type="molecule type" value="Genomic_DNA"/>
</dbReference>
<gene>
    <name evidence="1" type="ORF">HMPREF0322_00377</name>
</gene>
<dbReference type="InterPro" id="IPR027396">
    <property type="entry name" value="DsrEFH-like"/>
</dbReference>
<name>G9XHF2_DESHA</name>
<dbReference type="PATRIC" id="fig|537010.4.peg.355"/>
<protein>
    <recommendedName>
        <fullName evidence="3">DsrE/DsrF-like family protein</fullName>
    </recommendedName>
</protein>
<dbReference type="Gene3D" id="3.40.1260.10">
    <property type="entry name" value="DsrEFH-like"/>
    <property type="match status" value="1"/>
</dbReference>
<evidence type="ECO:0008006" key="3">
    <source>
        <dbReference type="Google" id="ProtNLM"/>
    </source>
</evidence>
<dbReference type="Pfam" id="PF13686">
    <property type="entry name" value="DrsE_2"/>
    <property type="match status" value="1"/>
</dbReference>
<dbReference type="SUPFAM" id="SSF75169">
    <property type="entry name" value="DsrEFH-like"/>
    <property type="match status" value="1"/>
</dbReference>